<feature type="region of interest" description="Disordered" evidence="6">
    <location>
        <begin position="452"/>
        <end position="482"/>
    </location>
</feature>
<organism evidence="8">
    <name type="scientific">Albugo laibachii Nc14</name>
    <dbReference type="NCBI Taxonomy" id="890382"/>
    <lineage>
        <taxon>Eukaryota</taxon>
        <taxon>Sar</taxon>
        <taxon>Stramenopiles</taxon>
        <taxon>Oomycota</taxon>
        <taxon>Peronosporomycetes</taxon>
        <taxon>Albuginales</taxon>
        <taxon>Albuginaceae</taxon>
        <taxon>Albugo</taxon>
    </lineage>
</organism>
<dbReference type="GO" id="GO:0008270">
    <property type="term" value="F:zinc ion binding"/>
    <property type="evidence" value="ECO:0007669"/>
    <property type="project" value="UniProtKB-KW"/>
</dbReference>
<gene>
    <name evidence="8" type="primary">AlNc14C262G9830</name>
    <name evidence="8" type="ORF">ALNC14_109950</name>
</gene>
<dbReference type="InterPro" id="IPR026319">
    <property type="entry name" value="ZC2HC1A/B-like"/>
</dbReference>
<dbReference type="EMBL" id="FR824307">
    <property type="protein sequence ID" value="CCA24851.1"/>
    <property type="molecule type" value="Genomic_DNA"/>
</dbReference>
<evidence type="ECO:0000256" key="6">
    <source>
        <dbReference type="SAM" id="MobiDB-lite"/>
    </source>
</evidence>
<evidence type="ECO:0000256" key="5">
    <source>
        <dbReference type="PROSITE-ProRule" id="PRU01371"/>
    </source>
</evidence>
<keyword evidence="4" id="KW-0862">Zinc</keyword>
<keyword evidence="1" id="KW-0479">Metal-binding</keyword>
<accession>F0WU07</accession>
<feature type="domain" description="C2HC/C3H-type" evidence="7">
    <location>
        <begin position="430"/>
        <end position="459"/>
    </location>
</feature>
<feature type="region of interest" description="Disordered" evidence="6">
    <location>
        <begin position="95"/>
        <end position="126"/>
    </location>
</feature>
<evidence type="ECO:0000313" key="8">
    <source>
        <dbReference type="EMBL" id="CCA24851.1"/>
    </source>
</evidence>
<evidence type="ECO:0000256" key="3">
    <source>
        <dbReference type="ARBA" id="ARBA00022771"/>
    </source>
</evidence>
<feature type="region of interest" description="Disordered" evidence="6">
    <location>
        <begin position="1"/>
        <end position="59"/>
    </location>
</feature>
<dbReference type="InterPro" id="IPR049899">
    <property type="entry name" value="Znf_C2HC_C3H"/>
</dbReference>
<dbReference type="PANTHER" id="PTHR13555">
    <property type="entry name" value="C2H2 ZINC FINGER CGI-62-RELATED"/>
    <property type="match status" value="1"/>
</dbReference>
<reference evidence="8" key="1">
    <citation type="journal article" date="2011" name="PLoS Biol.">
        <title>Gene gain and loss during evolution of obligate parasitism in the white rust pathogen of Arabidopsis thaliana.</title>
        <authorList>
            <person name="Kemen E."/>
            <person name="Gardiner A."/>
            <person name="Schultz-Larsen T."/>
            <person name="Kemen A.C."/>
            <person name="Balmuth A.L."/>
            <person name="Robert-Seilaniantz A."/>
            <person name="Bailey K."/>
            <person name="Holub E."/>
            <person name="Studholme D.J."/>
            <person name="Maclean D."/>
            <person name="Jones J.D."/>
        </authorList>
    </citation>
    <scope>NUCLEOTIDE SEQUENCE</scope>
</reference>
<feature type="compositionally biased region" description="Basic and acidic residues" evidence="6">
    <location>
        <begin position="370"/>
        <end position="380"/>
    </location>
</feature>
<name>F0WU07_9STRA</name>
<dbReference type="AlphaFoldDB" id="F0WU07"/>
<reference evidence="8" key="2">
    <citation type="submission" date="2011-02" db="EMBL/GenBank/DDBJ databases">
        <authorList>
            <person name="MacLean D."/>
        </authorList>
    </citation>
    <scope>NUCLEOTIDE SEQUENCE</scope>
</reference>
<proteinExistence type="predicted"/>
<keyword evidence="3 5" id="KW-0863">Zinc-finger</keyword>
<evidence type="ECO:0000256" key="1">
    <source>
        <dbReference type="ARBA" id="ARBA00022723"/>
    </source>
</evidence>
<keyword evidence="2" id="KW-0677">Repeat</keyword>
<feature type="region of interest" description="Disordered" evidence="6">
    <location>
        <begin position="192"/>
        <end position="310"/>
    </location>
</feature>
<dbReference type="PANTHER" id="PTHR13555:SF5">
    <property type="entry name" value="ZINC-FINGER OF A C2HC-TYPE"/>
    <property type="match status" value="1"/>
</dbReference>
<protein>
    <submittedName>
        <fullName evidence="8">Uncharacterized protein AlNc14C262G9830</fullName>
    </submittedName>
</protein>
<feature type="compositionally biased region" description="Basic and acidic residues" evidence="6">
    <location>
        <begin position="193"/>
        <end position="204"/>
    </location>
</feature>
<feature type="region of interest" description="Disordered" evidence="6">
    <location>
        <begin position="355"/>
        <end position="393"/>
    </location>
</feature>
<feature type="domain" description="C2HC/C3H-type" evidence="7">
    <location>
        <begin position="310"/>
        <end position="339"/>
    </location>
</feature>
<evidence type="ECO:0000256" key="2">
    <source>
        <dbReference type="ARBA" id="ARBA00022737"/>
    </source>
</evidence>
<sequence>MQPASRSRYDVTQYAKKQQVARDRARELKEQRRVGILSEDHTFSPKVSSNVPDRAGRDALDELERSGGTAASYEDIPIRPSKSFAATRKEILRPEGSRKSCDLISSNQQSEKNHRSETGDTLDSLTRQFPTLRTSVVGVPSEVSHVVDGKAAQRMDGGGRVNGIACSRNSDCQCALCINDGGSIALKPSRRLKLPEKDTEKEKLSSGPLKSTNRREMESSLFLLKSKLSRRKARSAPTQQRTFNCDPFSDGFSPELEKRPTTVNKSFRSEKTINGKTSGRPRPPAQEKPPPIPSTSSYMEENDEQPVEQPTYQCDICHRKFIESVIERHQRICAKNSAPRKVYNMRAKRLEGSGIDQIRPSDKSTPMRGTGREPGGRKTTGENQIVGKKSSWKMRSSALREAMSSCRNVGKALKDGTKLPPSVPSAPDPSLIQCEYCSRRFNDKAADRHIPFCREKTQRDRMKKASQSKPSVQTPTGQRRRK</sequence>
<evidence type="ECO:0000259" key="7">
    <source>
        <dbReference type="PROSITE" id="PS52027"/>
    </source>
</evidence>
<evidence type="ECO:0000256" key="4">
    <source>
        <dbReference type="ARBA" id="ARBA00022833"/>
    </source>
</evidence>
<feature type="compositionally biased region" description="Polar residues" evidence="6">
    <location>
        <begin position="467"/>
        <end position="482"/>
    </location>
</feature>
<feature type="compositionally biased region" description="Basic and acidic residues" evidence="6">
    <location>
        <begin position="20"/>
        <end position="43"/>
    </location>
</feature>
<dbReference type="Pfam" id="PF13913">
    <property type="entry name" value="zf-C2HC_2"/>
    <property type="match status" value="2"/>
</dbReference>
<feature type="compositionally biased region" description="Pro residues" evidence="6">
    <location>
        <begin position="281"/>
        <end position="293"/>
    </location>
</feature>
<dbReference type="PROSITE" id="PS52027">
    <property type="entry name" value="ZF_C2HC_C3H"/>
    <property type="match status" value="2"/>
</dbReference>
<dbReference type="HOGENOM" id="CLU_504824_0_0_1"/>